<evidence type="ECO:0000313" key="2">
    <source>
        <dbReference type="EMBL" id="MRD49501.1"/>
    </source>
</evidence>
<evidence type="ECO:0000256" key="1">
    <source>
        <dbReference type="SAM" id="SignalP"/>
    </source>
</evidence>
<protein>
    <submittedName>
        <fullName evidence="2">Uncharacterized protein</fullName>
    </submittedName>
</protein>
<reference evidence="2 3" key="1">
    <citation type="submission" date="2019-11" db="EMBL/GenBank/DDBJ databases">
        <title>Caenimonas koreensis gen. nov., sp. nov., isolated from activated sludge.</title>
        <authorList>
            <person name="Seung H.R."/>
        </authorList>
    </citation>
    <scope>NUCLEOTIDE SEQUENCE [LARGE SCALE GENOMIC DNA]</scope>
    <source>
        <strain evidence="2 3">EMB320</strain>
    </source>
</reference>
<keyword evidence="1" id="KW-0732">Signal</keyword>
<dbReference type="EMBL" id="WJBU01000025">
    <property type="protein sequence ID" value="MRD49501.1"/>
    <property type="molecule type" value="Genomic_DNA"/>
</dbReference>
<keyword evidence="3" id="KW-1185">Reference proteome</keyword>
<organism evidence="2 3">
    <name type="scientific">Caenimonas koreensis DSM 17982</name>
    <dbReference type="NCBI Taxonomy" id="1121255"/>
    <lineage>
        <taxon>Bacteria</taxon>
        <taxon>Pseudomonadati</taxon>
        <taxon>Pseudomonadota</taxon>
        <taxon>Betaproteobacteria</taxon>
        <taxon>Burkholderiales</taxon>
        <taxon>Comamonadaceae</taxon>
        <taxon>Caenimonas</taxon>
    </lineage>
</organism>
<feature type="chain" id="PRO_5032648529" evidence="1">
    <location>
        <begin position="23"/>
        <end position="144"/>
    </location>
</feature>
<name>A0A844BGB1_9BURK</name>
<feature type="signal peptide" evidence="1">
    <location>
        <begin position="1"/>
        <end position="22"/>
    </location>
</feature>
<gene>
    <name evidence="2" type="ORF">GHT07_19685</name>
</gene>
<sequence>MPQLVKFPIGALTLVAAATVSAAGPCGIEQVDMDESSITIRFVRFSSSPYSIELTSPDGKRDYSDGGWVPVAIVGGEVWYESEKTPGVLMRGQLRYPKSYALVLFEHHYGCKASLMAEGKTFHIESPNQVMDLNLGTPKQKQPQ</sequence>
<proteinExistence type="predicted"/>
<dbReference type="AlphaFoldDB" id="A0A844BGB1"/>
<evidence type="ECO:0000313" key="3">
    <source>
        <dbReference type="Proteomes" id="UP000487350"/>
    </source>
</evidence>
<comment type="caution">
    <text evidence="2">The sequence shown here is derived from an EMBL/GenBank/DDBJ whole genome shotgun (WGS) entry which is preliminary data.</text>
</comment>
<accession>A0A844BGB1</accession>
<dbReference type="Proteomes" id="UP000487350">
    <property type="component" value="Unassembled WGS sequence"/>
</dbReference>
<dbReference type="RefSeq" id="WP_153586811.1">
    <property type="nucleotide sequence ID" value="NZ_WJBU01000025.1"/>
</dbReference>